<accession>A0A7R7HZI8</accession>
<dbReference type="Pfam" id="PF00990">
    <property type="entry name" value="GGDEF"/>
    <property type="match status" value="1"/>
</dbReference>
<dbReference type="PANTHER" id="PTHR45138">
    <property type="entry name" value="REGULATORY COMPONENTS OF SENSORY TRANSDUCTION SYSTEM"/>
    <property type="match status" value="1"/>
</dbReference>
<dbReference type="Pfam" id="PF01590">
    <property type="entry name" value="GAF"/>
    <property type="match status" value="1"/>
</dbReference>
<dbReference type="SMART" id="SM00267">
    <property type="entry name" value="GGDEF"/>
    <property type="match status" value="1"/>
</dbReference>
<keyword evidence="3" id="KW-1185">Reference proteome</keyword>
<dbReference type="EMBL" id="AP023355">
    <property type="protein sequence ID" value="BCJ38298.1"/>
    <property type="molecule type" value="Genomic_DNA"/>
</dbReference>
<dbReference type="SUPFAM" id="SSF55073">
    <property type="entry name" value="Nucleotide cyclase"/>
    <property type="match status" value="1"/>
</dbReference>
<sequence length="500" mass="52571">MRLDRKARPRHVSIDGIDQGRLVDALATTVTIAPSVPDACQAAVRALSDQLPGTIAVLLDLRGRLRCFGAAGAWQVFDGVPSDAGVIGRVFRTGKAAEVCDVRADPDYIPLDPDVRTEVCTPIVGPHGPAFGVVNIESVDGPPLDQVRAALDRTAQVLGERIAGLGGLPAESAGQRLLRHAVELSAAADEPAVLQRCLAAAQDIAGLSSAAIAVGVGSDTRVQAARGPLAGLLVVADRPALALLAARTRRHGSTYSLGDPESLDARGFESLTEAGIRTMIAVPIGGRHDDGGVLIAVDHRVDVPETGTVSLLELLAAQTLVCLERVRLVGQLRLRASSDPLTGLGHHGRFTERLARAQPARTAVLAVDVDQFKAVNDTYGHQEGDRLLVELVRALQATLRAEDDLYRIGGDEFAAVVEVGHETEAQAVAERLVSAARRVGRTISVGVALREPGETAENTLRRADDALYAVKRSGRDGAKLAEPGAVSRPLMVLPPTVTEP</sequence>
<dbReference type="Proteomes" id="UP000611640">
    <property type="component" value="Chromosome"/>
</dbReference>
<feature type="domain" description="GGDEF" evidence="1">
    <location>
        <begin position="360"/>
        <end position="483"/>
    </location>
</feature>
<evidence type="ECO:0000313" key="3">
    <source>
        <dbReference type="Proteomes" id="UP000611640"/>
    </source>
</evidence>
<dbReference type="AlphaFoldDB" id="A0A7R7HZI8"/>
<dbReference type="InterPro" id="IPR003018">
    <property type="entry name" value="GAF"/>
</dbReference>
<evidence type="ECO:0000259" key="1">
    <source>
        <dbReference type="PROSITE" id="PS50887"/>
    </source>
</evidence>
<dbReference type="GO" id="GO:0052621">
    <property type="term" value="F:diguanylate cyclase activity"/>
    <property type="evidence" value="ECO:0007669"/>
    <property type="project" value="TreeGrafter"/>
</dbReference>
<dbReference type="RefSeq" id="WP_344318869.1">
    <property type="nucleotide sequence ID" value="NZ_BAAAKF010000009.1"/>
</dbReference>
<evidence type="ECO:0000313" key="2">
    <source>
        <dbReference type="EMBL" id="BCJ38298.1"/>
    </source>
</evidence>
<organism evidence="2 3">
    <name type="scientific">Actinocatenispora thailandica</name>
    <dbReference type="NCBI Taxonomy" id="227318"/>
    <lineage>
        <taxon>Bacteria</taxon>
        <taxon>Bacillati</taxon>
        <taxon>Actinomycetota</taxon>
        <taxon>Actinomycetes</taxon>
        <taxon>Micromonosporales</taxon>
        <taxon>Micromonosporaceae</taxon>
        <taxon>Actinocatenispora</taxon>
    </lineage>
</organism>
<reference evidence="2 3" key="1">
    <citation type="submission" date="2020-08" db="EMBL/GenBank/DDBJ databases">
        <title>Whole genome shotgun sequence of Actinocatenispora thailandica NBRC 105041.</title>
        <authorList>
            <person name="Komaki H."/>
            <person name="Tamura T."/>
        </authorList>
    </citation>
    <scope>NUCLEOTIDE SEQUENCE [LARGE SCALE GENOMIC DNA]</scope>
    <source>
        <strain evidence="2 3">NBRC 105041</strain>
    </source>
</reference>
<dbReference type="InterPro" id="IPR043128">
    <property type="entry name" value="Rev_trsase/Diguanyl_cyclase"/>
</dbReference>
<dbReference type="InterPro" id="IPR000160">
    <property type="entry name" value="GGDEF_dom"/>
</dbReference>
<dbReference type="KEGG" id="atl:Athai_58010"/>
<dbReference type="InterPro" id="IPR029787">
    <property type="entry name" value="Nucleotide_cyclase"/>
</dbReference>
<gene>
    <name evidence="2" type="ORF">Athai_58010</name>
</gene>
<dbReference type="InterPro" id="IPR029016">
    <property type="entry name" value="GAF-like_dom_sf"/>
</dbReference>
<dbReference type="PROSITE" id="PS50887">
    <property type="entry name" value="GGDEF"/>
    <property type="match status" value="1"/>
</dbReference>
<name>A0A7R7HZI8_9ACTN</name>
<dbReference type="Gene3D" id="3.30.70.270">
    <property type="match status" value="1"/>
</dbReference>
<dbReference type="PANTHER" id="PTHR45138:SF9">
    <property type="entry name" value="DIGUANYLATE CYCLASE DGCM-RELATED"/>
    <property type="match status" value="1"/>
</dbReference>
<protein>
    <recommendedName>
        <fullName evidence="1">GGDEF domain-containing protein</fullName>
    </recommendedName>
</protein>
<dbReference type="InterPro" id="IPR050469">
    <property type="entry name" value="Diguanylate_Cyclase"/>
</dbReference>
<dbReference type="SUPFAM" id="SSF55781">
    <property type="entry name" value="GAF domain-like"/>
    <property type="match status" value="2"/>
</dbReference>
<dbReference type="NCBIfam" id="TIGR00254">
    <property type="entry name" value="GGDEF"/>
    <property type="match status" value="1"/>
</dbReference>
<dbReference type="CDD" id="cd01949">
    <property type="entry name" value="GGDEF"/>
    <property type="match status" value="1"/>
</dbReference>
<proteinExistence type="predicted"/>
<dbReference type="Gene3D" id="3.30.450.40">
    <property type="match status" value="2"/>
</dbReference>